<reference evidence="1 2" key="1">
    <citation type="journal article" date="2017" name="Genome Biol.">
        <title>New reference genome sequences of hot pepper reveal the massive evolution of plant disease-resistance genes by retroduplication.</title>
        <authorList>
            <person name="Kim S."/>
            <person name="Park J."/>
            <person name="Yeom S.I."/>
            <person name="Kim Y.M."/>
            <person name="Seo E."/>
            <person name="Kim K.T."/>
            <person name="Kim M.S."/>
            <person name="Lee J.M."/>
            <person name="Cheong K."/>
            <person name="Shin H.S."/>
            <person name="Kim S.B."/>
            <person name="Han K."/>
            <person name="Lee J."/>
            <person name="Park M."/>
            <person name="Lee H.A."/>
            <person name="Lee H.Y."/>
            <person name="Lee Y."/>
            <person name="Oh S."/>
            <person name="Lee J.H."/>
            <person name="Choi E."/>
            <person name="Choi E."/>
            <person name="Lee S.E."/>
            <person name="Jeon J."/>
            <person name="Kim H."/>
            <person name="Choi G."/>
            <person name="Song H."/>
            <person name="Lee J."/>
            <person name="Lee S.C."/>
            <person name="Kwon J.K."/>
            <person name="Lee H.Y."/>
            <person name="Koo N."/>
            <person name="Hong Y."/>
            <person name="Kim R.W."/>
            <person name="Kang W.H."/>
            <person name="Huh J.H."/>
            <person name="Kang B.C."/>
            <person name="Yang T.J."/>
            <person name="Lee Y.H."/>
            <person name="Bennetzen J.L."/>
            <person name="Choi D."/>
        </authorList>
    </citation>
    <scope>NUCLEOTIDE SEQUENCE [LARGE SCALE GENOMIC DNA]</scope>
    <source>
        <strain evidence="2">cv. PBC81</strain>
    </source>
</reference>
<evidence type="ECO:0000313" key="2">
    <source>
        <dbReference type="Proteomes" id="UP000224567"/>
    </source>
</evidence>
<dbReference type="AlphaFoldDB" id="A0A2G2X317"/>
<dbReference type="Proteomes" id="UP000224567">
    <property type="component" value="Unassembled WGS sequence"/>
</dbReference>
<name>A0A2G2X317_CAPBA</name>
<keyword evidence="2" id="KW-1185">Reference proteome</keyword>
<dbReference type="OrthoDB" id="1292051at2759"/>
<accession>A0A2G2X317</accession>
<dbReference type="EMBL" id="MLFT02000003">
    <property type="protein sequence ID" value="PHT51867.1"/>
    <property type="molecule type" value="Genomic_DNA"/>
</dbReference>
<organism evidence="1 2">
    <name type="scientific">Capsicum baccatum</name>
    <name type="common">Peruvian pepper</name>
    <dbReference type="NCBI Taxonomy" id="33114"/>
    <lineage>
        <taxon>Eukaryota</taxon>
        <taxon>Viridiplantae</taxon>
        <taxon>Streptophyta</taxon>
        <taxon>Embryophyta</taxon>
        <taxon>Tracheophyta</taxon>
        <taxon>Spermatophyta</taxon>
        <taxon>Magnoliopsida</taxon>
        <taxon>eudicotyledons</taxon>
        <taxon>Gunneridae</taxon>
        <taxon>Pentapetalae</taxon>
        <taxon>asterids</taxon>
        <taxon>lamiids</taxon>
        <taxon>Solanales</taxon>
        <taxon>Solanaceae</taxon>
        <taxon>Solanoideae</taxon>
        <taxon>Capsiceae</taxon>
        <taxon>Capsicum</taxon>
    </lineage>
</organism>
<gene>
    <name evidence="1" type="ORF">CQW23_06329</name>
</gene>
<proteinExistence type="predicted"/>
<comment type="caution">
    <text evidence="1">The sequence shown here is derived from an EMBL/GenBank/DDBJ whole genome shotgun (WGS) entry which is preliminary data.</text>
</comment>
<evidence type="ECO:0000313" key="1">
    <source>
        <dbReference type="EMBL" id="PHT51867.1"/>
    </source>
</evidence>
<reference evidence="2" key="2">
    <citation type="journal article" date="2017" name="J. Anim. Genet.">
        <title>Multiple reference genome sequences of hot pepper reveal the massive evolution of plant disease resistance genes by retroduplication.</title>
        <authorList>
            <person name="Kim S."/>
            <person name="Park J."/>
            <person name="Yeom S.-I."/>
            <person name="Kim Y.-M."/>
            <person name="Seo E."/>
            <person name="Kim K.-T."/>
            <person name="Kim M.-S."/>
            <person name="Lee J.M."/>
            <person name="Cheong K."/>
            <person name="Shin H.-S."/>
            <person name="Kim S.-B."/>
            <person name="Han K."/>
            <person name="Lee J."/>
            <person name="Park M."/>
            <person name="Lee H.-A."/>
            <person name="Lee H.-Y."/>
            <person name="Lee Y."/>
            <person name="Oh S."/>
            <person name="Lee J.H."/>
            <person name="Choi E."/>
            <person name="Choi E."/>
            <person name="Lee S.E."/>
            <person name="Jeon J."/>
            <person name="Kim H."/>
            <person name="Choi G."/>
            <person name="Song H."/>
            <person name="Lee J."/>
            <person name="Lee S.-C."/>
            <person name="Kwon J.-K."/>
            <person name="Lee H.-Y."/>
            <person name="Koo N."/>
            <person name="Hong Y."/>
            <person name="Kim R.W."/>
            <person name="Kang W.-H."/>
            <person name="Huh J.H."/>
            <person name="Kang B.-C."/>
            <person name="Yang T.-J."/>
            <person name="Lee Y.-H."/>
            <person name="Bennetzen J.L."/>
            <person name="Choi D."/>
        </authorList>
    </citation>
    <scope>NUCLEOTIDE SEQUENCE [LARGE SCALE GENOMIC DNA]</scope>
    <source>
        <strain evidence="2">cv. PBC81</strain>
    </source>
</reference>
<sequence length="208" mass="24954">MIWRDGDGLSIKEKINTDFYLSIWRHKSIANGITRAYNHDRHGYCMRNLGENVWVNYQCGYHLYLFYHIAKAYFFEEFSNYFEEFKNYCLEIASFLEYDLGFEKWSKTHFPNSRYDMMDTNIIEEINCMLIAKKEYPMTSTFNSISKRFGYKFREKHAYVLNYKDEKFVPVAKKVIRDSICEGDSFYVVNINGDDNQFTVFGRVLQPK</sequence>
<protein>
    <submittedName>
        <fullName evidence="1">Uncharacterized protein</fullName>
    </submittedName>
</protein>